<dbReference type="Proteomes" id="UP000295689">
    <property type="component" value="Unassembled WGS sequence"/>
</dbReference>
<comment type="similarity">
    <text evidence="1 2">Belongs to the metallophosphoesterase superfamily. YfcE family.</text>
</comment>
<dbReference type="InterPro" id="IPR000979">
    <property type="entry name" value="Phosphodiesterase_MJ0936/Vps29"/>
</dbReference>
<keyword evidence="2" id="KW-0479">Metal-binding</keyword>
<dbReference type="InterPro" id="IPR024654">
    <property type="entry name" value="Calcineurin-like_PHP_lpxH"/>
</dbReference>
<dbReference type="SUPFAM" id="SSF56300">
    <property type="entry name" value="Metallo-dependent phosphatases"/>
    <property type="match status" value="1"/>
</dbReference>
<evidence type="ECO:0000313" key="5">
    <source>
        <dbReference type="Proteomes" id="UP000295689"/>
    </source>
</evidence>
<dbReference type="GO" id="GO:0016787">
    <property type="term" value="F:hydrolase activity"/>
    <property type="evidence" value="ECO:0007669"/>
    <property type="project" value="UniProtKB-UniRule"/>
</dbReference>
<name>A0A4R2BG43_9BACI</name>
<keyword evidence="5" id="KW-1185">Reference proteome</keyword>
<comment type="caution">
    <text evidence="4">The sequence shown here is derived from an EMBL/GenBank/DDBJ whole genome shotgun (WGS) entry which is preliminary data.</text>
</comment>
<dbReference type="PANTHER" id="PTHR11124">
    <property type="entry name" value="VACUOLAR SORTING PROTEIN VPS29"/>
    <property type="match status" value="1"/>
</dbReference>
<comment type="cofactor">
    <cofactor evidence="2">
        <name>a divalent metal cation</name>
        <dbReference type="ChEBI" id="CHEBI:60240"/>
    </cofactor>
</comment>
<evidence type="ECO:0000256" key="2">
    <source>
        <dbReference type="RuleBase" id="RU362039"/>
    </source>
</evidence>
<proteinExistence type="inferred from homology"/>
<evidence type="ECO:0000259" key="3">
    <source>
        <dbReference type="Pfam" id="PF12850"/>
    </source>
</evidence>
<protein>
    <recommendedName>
        <fullName evidence="2">Phosphoesterase</fullName>
        <ecNumber evidence="2">3.1.4.-</ecNumber>
    </recommendedName>
</protein>
<dbReference type="InterPro" id="IPR029052">
    <property type="entry name" value="Metallo-depent_PP-like"/>
</dbReference>
<dbReference type="Pfam" id="PF12850">
    <property type="entry name" value="Metallophos_2"/>
    <property type="match status" value="1"/>
</dbReference>
<dbReference type="GO" id="GO:0046872">
    <property type="term" value="F:metal ion binding"/>
    <property type="evidence" value="ECO:0007669"/>
    <property type="project" value="UniProtKB-KW"/>
</dbReference>
<dbReference type="EC" id="3.1.4.-" evidence="2"/>
<dbReference type="Gene3D" id="3.60.21.10">
    <property type="match status" value="1"/>
</dbReference>
<sequence>MPQRLIEEAQSADLILHAGDWQTMEVYQEFKKLGKVIGVTGNVDTPELGRFLNSKEIIIAGGYRIGLVHGHGSGRSTEKRAKAAFSRDEVDCIIFGHSHIPLLKTEDGLLMFNPGSATDKRRQKQYSFGILRLGDKADFAHVFYSDKD</sequence>
<dbReference type="AlphaFoldDB" id="A0A4R2BG43"/>
<reference evidence="4 5" key="1">
    <citation type="journal article" date="2015" name="Stand. Genomic Sci.">
        <title>Genomic Encyclopedia of Bacterial and Archaeal Type Strains, Phase III: the genomes of soil and plant-associated and newly described type strains.</title>
        <authorList>
            <person name="Whitman W.B."/>
            <person name="Woyke T."/>
            <person name="Klenk H.P."/>
            <person name="Zhou Y."/>
            <person name="Lilburn T.G."/>
            <person name="Beck B.J."/>
            <person name="De Vos P."/>
            <person name="Vandamme P."/>
            <person name="Eisen J.A."/>
            <person name="Garrity G."/>
            <person name="Hugenholtz P."/>
            <person name="Kyrpides N.C."/>
        </authorList>
    </citation>
    <scope>NUCLEOTIDE SEQUENCE [LARGE SCALE GENOMIC DNA]</scope>
    <source>
        <strain evidence="4 5">CV53</strain>
    </source>
</reference>
<gene>
    <name evidence="4" type="ORF">EV146_10673</name>
</gene>
<evidence type="ECO:0000256" key="1">
    <source>
        <dbReference type="ARBA" id="ARBA00008950"/>
    </source>
</evidence>
<dbReference type="EMBL" id="SLVV01000006">
    <property type="protein sequence ID" value="TCN24874.1"/>
    <property type="molecule type" value="Genomic_DNA"/>
</dbReference>
<accession>A0A4R2BG43</accession>
<dbReference type="NCBIfam" id="TIGR00040">
    <property type="entry name" value="yfcE"/>
    <property type="match status" value="1"/>
</dbReference>
<feature type="domain" description="Calcineurin-like phosphoesterase" evidence="3">
    <location>
        <begin position="2"/>
        <end position="134"/>
    </location>
</feature>
<organism evidence="4 5">
    <name type="scientific">Mesobacillus foraminis</name>
    <dbReference type="NCBI Taxonomy" id="279826"/>
    <lineage>
        <taxon>Bacteria</taxon>
        <taxon>Bacillati</taxon>
        <taxon>Bacillota</taxon>
        <taxon>Bacilli</taxon>
        <taxon>Bacillales</taxon>
        <taxon>Bacillaceae</taxon>
        <taxon>Mesobacillus</taxon>
    </lineage>
</organism>
<evidence type="ECO:0000313" key="4">
    <source>
        <dbReference type="EMBL" id="TCN24874.1"/>
    </source>
</evidence>